<dbReference type="Proteomes" id="UP001195914">
    <property type="component" value="Unassembled WGS sequence"/>
</dbReference>
<proteinExistence type="predicted"/>
<keyword evidence="2" id="KW-1185">Reference proteome</keyword>
<dbReference type="EMBL" id="JAHBMH010000008">
    <property type="protein sequence ID" value="KAK1939135.1"/>
    <property type="molecule type" value="Genomic_DNA"/>
</dbReference>
<protein>
    <submittedName>
        <fullName evidence="1">Uncharacterized protein</fullName>
    </submittedName>
</protein>
<gene>
    <name evidence="1" type="ORF">X943_003939</name>
</gene>
<dbReference type="PANTHER" id="PTHR16537:SF1">
    <property type="entry name" value="PROTEIN ZNRD2"/>
    <property type="match status" value="1"/>
</dbReference>
<comment type="caution">
    <text evidence="1">The sequence shown here is derived from an EMBL/GenBank/DDBJ whole genome shotgun (WGS) entry which is preliminary data.</text>
</comment>
<accession>A0AAD9GIN1</accession>
<dbReference type="InterPro" id="IPR009563">
    <property type="entry name" value="SSSCA1"/>
</dbReference>
<organism evidence="1 2">
    <name type="scientific">Babesia divergens</name>
    <dbReference type="NCBI Taxonomy" id="32595"/>
    <lineage>
        <taxon>Eukaryota</taxon>
        <taxon>Sar</taxon>
        <taxon>Alveolata</taxon>
        <taxon>Apicomplexa</taxon>
        <taxon>Aconoidasida</taxon>
        <taxon>Piroplasmida</taxon>
        <taxon>Babesiidae</taxon>
        <taxon>Babesia</taxon>
    </lineage>
</organism>
<dbReference type="AlphaFoldDB" id="A0AAD9GIN1"/>
<reference evidence="1" key="2">
    <citation type="submission" date="2021-05" db="EMBL/GenBank/DDBJ databases">
        <authorList>
            <person name="Pain A."/>
        </authorList>
    </citation>
    <scope>NUCLEOTIDE SEQUENCE</scope>
    <source>
        <strain evidence="1">1802A</strain>
    </source>
</reference>
<name>A0AAD9GIN1_BABDI</name>
<evidence type="ECO:0000313" key="1">
    <source>
        <dbReference type="EMBL" id="KAK1939135.1"/>
    </source>
</evidence>
<sequence length="182" mass="20083">MDREAVFSESGGSSTTEDMASLLLKGWSMLSETCSSCREVPLMRSREGVLKCCRCQCEKGATNVVCVADEPPSTSIGERNKYNIVEECGLESEMVRGIHCGEGGKSFSTVGECRRRVSGVFDDRRVKQLCLLKFELSVALDRYTRFLHTLNESVSSDVASEVGVLTVIERTLHLLESVESKI</sequence>
<dbReference type="InterPro" id="IPR051888">
    <property type="entry name" value="UPF0148_domain"/>
</dbReference>
<dbReference type="Pfam" id="PF06677">
    <property type="entry name" value="Auto_anti-p27"/>
    <property type="match status" value="1"/>
</dbReference>
<evidence type="ECO:0000313" key="2">
    <source>
        <dbReference type="Proteomes" id="UP001195914"/>
    </source>
</evidence>
<dbReference type="PANTHER" id="PTHR16537">
    <property type="entry name" value="SJOEGREN SYNDROME/SCLERODERMA AUTOANTIGEN 1"/>
    <property type="match status" value="1"/>
</dbReference>
<reference evidence="1" key="1">
    <citation type="journal article" date="2014" name="Nucleic Acids Res.">
        <title>The evolutionary dynamics of variant antigen genes in Babesia reveal a history of genomic innovation underlying host-parasite interaction.</title>
        <authorList>
            <person name="Jackson A.P."/>
            <person name="Otto T.D."/>
            <person name="Darby A."/>
            <person name="Ramaprasad A."/>
            <person name="Xia D."/>
            <person name="Echaide I.E."/>
            <person name="Farber M."/>
            <person name="Gahlot S."/>
            <person name="Gamble J."/>
            <person name="Gupta D."/>
            <person name="Gupta Y."/>
            <person name="Jackson L."/>
            <person name="Malandrin L."/>
            <person name="Malas T.B."/>
            <person name="Moussa E."/>
            <person name="Nair M."/>
            <person name="Reid A.J."/>
            <person name="Sanders M."/>
            <person name="Sharma J."/>
            <person name="Tracey A."/>
            <person name="Quail M.A."/>
            <person name="Weir W."/>
            <person name="Wastling J.M."/>
            <person name="Hall N."/>
            <person name="Willadsen P."/>
            <person name="Lingelbach K."/>
            <person name="Shiels B."/>
            <person name="Tait A."/>
            <person name="Berriman M."/>
            <person name="Allred D.R."/>
            <person name="Pain A."/>
        </authorList>
    </citation>
    <scope>NUCLEOTIDE SEQUENCE</scope>
    <source>
        <strain evidence="1">1802A</strain>
    </source>
</reference>